<dbReference type="Proteomes" id="UP000886501">
    <property type="component" value="Unassembled WGS sequence"/>
</dbReference>
<evidence type="ECO:0000313" key="1">
    <source>
        <dbReference type="EMBL" id="KAF9649373.1"/>
    </source>
</evidence>
<reference evidence="1" key="1">
    <citation type="submission" date="2019-10" db="EMBL/GenBank/DDBJ databases">
        <authorList>
            <consortium name="DOE Joint Genome Institute"/>
            <person name="Kuo A."/>
            <person name="Miyauchi S."/>
            <person name="Kiss E."/>
            <person name="Drula E."/>
            <person name="Kohler A."/>
            <person name="Sanchez-Garcia M."/>
            <person name="Andreopoulos B."/>
            <person name="Barry K.W."/>
            <person name="Bonito G."/>
            <person name="Buee M."/>
            <person name="Carver A."/>
            <person name="Chen C."/>
            <person name="Cichocki N."/>
            <person name="Clum A."/>
            <person name="Culley D."/>
            <person name="Crous P.W."/>
            <person name="Fauchery L."/>
            <person name="Girlanda M."/>
            <person name="Hayes R."/>
            <person name="Keri Z."/>
            <person name="Labutti K."/>
            <person name="Lipzen A."/>
            <person name="Lombard V."/>
            <person name="Magnuson J."/>
            <person name="Maillard F."/>
            <person name="Morin E."/>
            <person name="Murat C."/>
            <person name="Nolan M."/>
            <person name="Ohm R."/>
            <person name="Pangilinan J."/>
            <person name="Pereira M."/>
            <person name="Perotto S."/>
            <person name="Peter M."/>
            <person name="Riley R."/>
            <person name="Sitrit Y."/>
            <person name="Stielow B."/>
            <person name="Szollosi G."/>
            <person name="Zifcakova L."/>
            <person name="Stursova M."/>
            <person name="Spatafora J.W."/>
            <person name="Tedersoo L."/>
            <person name="Vaario L.-M."/>
            <person name="Yamada A."/>
            <person name="Yan M."/>
            <person name="Wang P."/>
            <person name="Xu J."/>
            <person name="Bruns T."/>
            <person name="Baldrian P."/>
            <person name="Vilgalys R."/>
            <person name="Henrissat B."/>
            <person name="Grigoriev I.V."/>
            <person name="Hibbett D."/>
            <person name="Nagy L.G."/>
            <person name="Martin F.M."/>
        </authorList>
    </citation>
    <scope>NUCLEOTIDE SEQUENCE</scope>
    <source>
        <strain evidence="1">P2</strain>
    </source>
</reference>
<name>A0ACB6ZJ67_THEGA</name>
<dbReference type="EMBL" id="MU117999">
    <property type="protein sequence ID" value="KAF9649373.1"/>
    <property type="molecule type" value="Genomic_DNA"/>
</dbReference>
<organism evidence="1 2">
    <name type="scientific">Thelephora ganbajun</name>
    <name type="common">Ganba fungus</name>
    <dbReference type="NCBI Taxonomy" id="370292"/>
    <lineage>
        <taxon>Eukaryota</taxon>
        <taxon>Fungi</taxon>
        <taxon>Dikarya</taxon>
        <taxon>Basidiomycota</taxon>
        <taxon>Agaricomycotina</taxon>
        <taxon>Agaricomycetes</taxon>
        <taxon>Thelephorales</taxon>
        <taxon>Thelephoraceae</taxon>
        <taxon>Thelephora</taxon>
    </lineage>
</organism>
<sequence>MTLDPILRAAAHLVNKSATTNNATENLNSVLTARLSKYYAERGVPEEKYDNTDLSAVQLQTAKEALFIVRQVHDALVLAETNQPEKAAIQTEIPVLGTRDVSHLRILISIVFKWGTDALLDRVVPNRTTPSLPKAQGSAFVVDLTRAPEDYKELCDLTYQLLSVVLPPGHRGQLPQSFVANLLLTRHLSDILKPCITLGWLPKALSTPLIPVQDDIRPLTMRLLSLPPSQIILSLGSIITIRPPLPSYVHKTCSFLLGRQLVRPGGIRGLCAAIFGEGIETSESGVSLDKLEHFAKAVQTVPPSVPSQEFFRKVTPQLLALLADRSDAPHPTYRRAAAFSISRLLAEGYKNREESLSILLPRVHRPFLQAAELLPREGIAEAEQFTTTGCISTLQTILINTDPSPALLSTIFTPITAALYAVLGCLDSKQTADPALKETVKGLLGTWSRIVSAREVEEVCWGIIEGGGGYWKIDITGDIVQTARPEVTESPSVFTPEALEEAEKSGKLGIDSNLLDLRPDPVHFVGFLKTMNRPDVSSSLFVRLLEAYRGVKLDKGDPLRALLYLQLIIQVQTQLADAGSSTNILKKPEHILMFVKYALEDVQMSRKLPTPARRPKRTGLGLDDLRIVPNSDDEMDSGDSDDEDEGSASTTPDEITVTALNLLLALLEANSGMSVRTNPALNDIFVLLEPLTKHSESLRPLAREARMVLTARLASTSSPSENFPSKKPGANEDEDPKAVYQKALALLQDPLLPVRAHGLLLLRQLASSKSPSPEDPTRLTSALDPALVPGVLSIFLQSIQDEDSYIFLNATQGLAAMVEGFGREVLRGLVADYIGGLGGVGAGVLDQGEVDVRVRIGEALGQVVRRCGETLPSYADLLVPPLAKVVRSSHLPTILRTSSISLLAQMAGTNALALFPYATDLFGGMVDLLQLESVPVTSSPPKQPSKPPELNPDGKENGKDSRKTKVEDSHEGNEQDEVTGSISQPSLLTMDSYPTLANSKSPPLRRAALHFLALLVRACISRVYDMGITGMLIPDAYMARARTTLSYVASTDEDAVVKVMAREVREGLGQLSNALLGL</sequence>
<accession>A0ACB6ZJ67</accession>
<reference evidence="1" key="2">
    <citation type="journal article" date="2020" name="Nat. Commun.">
        <title>Large-scale genome sequencing of mycorrhizal fungi provides insights into the early evolution of symbiotic traits.</title>
        <authorList>
            <person name="Miyauchi S."/>
            <person name="Kiss E."/>
            <person name="Kuo A."/>
            <person name="Drula E."/>
            <person name="Kohler A."/>
            <person name="Sanchez-Garcia M."/>
            <person name="Morin E."/>
            <person name="Andreopoulos B."/>
            <person name="Barry K.W."/>
            <person name="Bonito G."/>
            <person name="Buee M."/>
            <person name="Carver A."/>
            <person name="Chen C."/>
            <person name="Cichocki N."/>
            <person name="Clum A."/>
            <person name="Culley D."/>
            <person name="Crous P.W."/>
            <person name="Fauchery L."/>
            <person name="Girlanda M."/>
            <person name="Hayes R.D."/>
            <person name="Keri Z."/>
            <person name="LaButti K."/>
            <person name="Lipzen A."/>
            <person name="Lombard V."/>
            <person name="Magnuson J."/>
            <person name="Maillard F."/>
            <person name="Murat C."/>
            <person name="Nolan M."/>
            <person name="Ohm R.A."/>
            <person name="Pangilinan J."/>
            <person name="Pereira M.F."/>
            <person name="Perotto S."/>
            <person name="Peter M."/>
            <person name="Pfister S."/>
            <person name="Riley R."/>
            <person name="Sitrit Y."/>
            <person name="Stielow J.B."/>
            <person name="Szollosi G."/>
            <person name="Zifcakova L."/>
            <person name="Stursova M."/>
            <person name="Spatafora J.W."/>
            <person name="Tedersoo L."/>
            <person name="Vaario L.M."/>
            <person name="Yamada A."/>
            <person name="Yan M."/>
            <person name="Wang P."/>
            <person name="Xu J."/>
            <person name="Bruns T."/>
            <person name="Baldrian P."/>
            <person name="Vilgalys R."/>
            <person name="Dunand C."/>
            <person name="Henrissat B."/>
            <person name="Grigoriev I.V."/>
            <person name="Hibbett D."/>
            <person name="Nagy L.G."/>
            <person name="Martin F.M."/>
        </authorList>
    </citation>
    <scope>NUCLEOTIDE SEQUENCE</scope>
    <source>
        <strain evidence="1">P2</strain>
    </source>
</reference>
<protein>
    <submittedName>
        <fullName evidence="1">Uncharacterized protein</fullName>
    </submittedName>
</protein>
<gene>
    <name evidence="1" type="ORF">BDM02DRAFT_1873427</name>
</gene>
<comment type="caution">
    <text evidence="1">The sequence shown here is derived from an EMBL/GenBank/DDBJ whole genome shotgun (WGS) entry which is preliminary data.</text>
</comment>
<evidence type="ECO:0000313" key="2">
    <source>
        <dbReference type="Proteomes" id="UP000886501"/>
    </source>
</evidence>
<keyword evidence="2" id="KW-1185">Reference proteome</keyword>
<proteinExistence type="predicted"/>